<protein>
    <submittedName>
        <fullName evidence="1">Uncharacterized protein</fullName>
    </submittedName>
</protein>
<evidence type="ECO:0000313" key="2">
    <source>
        <dbReference type="Proteomes" id="UP000596205"/>
    </source>
</evidence>
<dbReference type="SUPFAM" id="SSF53850">
    <property type="entry name" value="Periplasmic binding protein-like II"/>
    <property type="match status" value="1"/>
</dbReference>
<dbReference type="EMBL" id="CP066770">
    <property type="protein sequence ID" value="QQK05782.1"/>
    <property type="molecule type" value="Genomic_DNA"/>
</dbReference>
<dbReference type="KEGG" id="bann:JFN94_17930"/>
<dbReference type="Proteomes" id="UP000596205">
    <property type="component" value="Chromosome 2"/>
</dbReference>
<evidence type="ECO:0000313" key="1">
    <source>
        <dbReference type="EMBL" id="QQK05782.1"/>
    </source>
</evidence>
<dbReference type="AlphaFoldDB" id="A0A7T6VKU4"/>
<reference evidence="1 2" key="1">
    <citation type="submission" date="2020-12" db="EMBL/GenBank/DDBJ databases">
        <title>Complete genome sequence of Burkholderia anthina BJQ0011.</title>
        <authorList>
            <person name="Xu Y."/>
        </authorList>
    </citation>
    <scope>NUCLEOTIDE SEQUENCE [LARGE SCALE GENOMIC DNA]</scope>
    <source>
        <strain evidence="1 2">BJQ0011</strain>
    </source>
</reference>
<dbReference type="RefSeq" id="WP_124826740.1">
    <property type="nucleotide sequence ID" value="NZ_CADEPR010000004.1"/>
</dbReference>
<accession>A0A7T6VKU4</accession>
<sequence>MNTVVGNAPTVNQVTPSFNAALEGLDVTRSRDVMARPFIESGTLKRIGDFSYDTGRRDCLVHAKYRLLGAHARTFRDWLPAAV</sequence>
<name>A0A7T6VKU4_9BURK</name>
<proteinExistence type="predicted"/>
<gene>
    <name evidence="1" type="ORF">JFN94_17930</name>
</gene>
<organism evidence="1 2">
    <name type="scientific">Burkholderia anthina</name>
    <dbReference type="NCBI Taxonomy" id="179879"/>
    <lineage>
        <taxon>Bacteria</taxon>
        <taxon>Pseudomonadati</taxon>
        <taxon>Pseudomonadota</taxon>
        <taxon>Betaproteobacteria</taxon>
        <taxon>Burkholderiales</taxon>
        <taxon>Burkholderiaceae</taxon>
        <taxon>Burkholderia</taxon>
        <taxon>Burkholderia cepacia complex</taxon>
    </lineage>
</organism>